<feature type="region of interest" description="Disordered" evidence="1">
    <location>
        <begin position="468"/>
        <end position="499"/>
    </location>
</feature>
<evidence type="ECO:0000313" key="2">
    <source>
        <dbReference type="EMBL" id="KZZ89842.1"/>
    </source>
</evidence>
<dbReference type="PANTHER" id="PTHR16291:SF0">
    <property type="entry name" value="NUCLEAR CAP-BINDING PROTEIN SUBUNIT 3"/>
    <property type="match status" value="1"/>
</dbReference>
<evidence type="ECO:0000313" key="3">
    <source>
        <dbReference type="Proteomes" id="UP000242877"/>
    </source>
</evidence>
<dbReference type="EMBL" id="AZGZ01000019">
    <property type="protein sequence ID" value="KZZ89842.1"/>
    <property type="molecule type" value="Genomic_DNA"/>
</dbReference>
<dbReference type="PANTHER" id="PTHR16291">
    <property type="entry name" value="NUCLEAR CAP-BINDING PROTEIN SUBUNIT 3"/>
    <property type="match status" value="1"/>
</dbReference>
<feature type="region of interest" description="Disordered" evidence="1">
    <location>
        <begin position="140"/>
        <end position="169"/>
    </location>
</feature>
<feature type="compositionally biased region" description="Acidic residues" evidence="1">
    <location>
        <begin position="15"/>
        <end position="27"/>
    </location>
</feature>
<dbReference type="GO" id="GO:0003729">
    <property type="term" value="F:mRNA binding"/>
    <property type="evidence" value="ECO:0007669"/>
    <property type="project" value="InterPro"/>
</dbReference>
<feature type="compositionally biased region" description="Acidic residues" evidence="1">
    <location>
        <begin position="285"/>
        <end position="296"/>
    </location>
</feature>
<feature type="compositionally biased region" description="Low complexity" evidence="1">
    <location>
        <begin position="1"/>
        <end position="14"/>
    </location>
</feature>
<comment type="caution">
    <text evidence="2">The sequence shown here is derived from an EMBL/GenBank/DDBJ whole genome shotgun (WGS) entry which is preliminary data.</text>
</comment>
<dbReference type="InterPro" id="IPR019416">
    <property type="entry name" value="NCBP3"/>
</dbReference>
<feature type="compositionally biased region" description="Basic and acidic residues" evidence="1">
    <location>
        <begin position="217"/>
        <end position="230"/>
    </location>
</feature>
<feature type="compositionally biased region" description="Basic and acidic residues" evidence="1">
    <location>
        <begin position="262"/>
        <end position="275"/>
    </location>
</feature>
<evidence type="ECO:0000256" key="1">
    <source>
        <dbReference type="SAM" id="MobiDB-lite"/>
    </source>
</evidence>
<accession>A0A167XAQ2</accession>
<name>A0A167XAQ2_9EURO</name>
<feature type="compositionally biased region" description="Basic and acidic residues" evidence="1">
    <location>
        <begin position="340"/>
        <end position="352"/>
    </location>
</feature>
<dbReference type="VEuPathDB" id="FungiDB:AAP_04193"/>
<keyword evidence="3" id="KW-1185">Reference proteome</keyword>
<feature type="compositionally biased region" description="Low complexity" evidence="1">
    <location>
        <begin position="150"/>
        <end position="162"/>
    </location>
</feature>
<proteinExistence type="predicted"/>
<feature type="compositionally biased region" description="Polar residues" evidence="1">
    <location>
        <begin position="52"/>
        <end position="63"/>
    </location>
</feature>
<dbReference type="GO" id="GO:0005634">
    <property type="term" value="C:nucleus"/>
    <property type="evidence" value="ECO:0007669"/>
    <property type="project" value="TreeGrafter"/>
</dbReference>
<feature type="compositionally biased region" description="Low complexity" evidence="1">
    <location>
        <begin position="41"/>
        <end position="51"/>
    </location>
</feature>
<gene>
    <name evidence="2" type="ORF">AAP_04193</name>
</gene>
<dbReference type="AlphaFoldDB" id="A0A167XAQ2"/>
<organism evidence="2 3">
    <name type="scientific">Ascosphaera apis ARSEF 7405</name>
    <dbReference type="NCBI Taxonomy" id="392613"/>
    <lineage>
        <taxon>Eukaryota</taxon>
        <taxon>Fungi</taxon>
        <taxon>Dikarya</taxon>
        <taxon>Ascomycota</taxon>
        <taxon>Pezizomycotina</taxon>
        <taxon>Eurotiomycetes</taxon>
        <taxon>Eurotiomycetidae</taxon>
        <taxon>Onygenales</taxon>
        <taxon>Ascosphaeraceae</taxon>
        <taxon>Ascosphaera</taxon>
    </lineage>
</organism>
<dbReference type="Proteomes" id="UP000242877">
    <property type="component" value="Unassembled WGS sequence"/>
</dbReference>
<dbReference type="OrthoDB" id="422106at2759"/>
<feature type="region of interest" description="Disordered" evidence="1">
    <location>
        <begin position="1"/>
        <end position="63"/>
    </location>
</feature>
<feature type="compositionally biased region" description="Basic and acidic residues" evidence="1">
    <location>
        <begin position="318"/>
        <end position="330"/>
    </location>
</feature>
<evidence type="ECO:0008006" key="4">
    <source>
        <dbReference type="Google" id="ProtNLM"/>
    </source>
</evidence>
<protein>
    <recommendedName>
        <fullName evidence="4">Nucleotide-binding, alpha-beta plait</fullName>
    </recommendedName>
</protein>
<reference evidence="2 3" key="1">
    <citation type="journal article" date="2016" name="Genome Biol. Evol.">
        <title>Divergent and convergent evolution of fungal pathogenicity.</title>
        <authorList>
            <person name="Shang Y."/>
            <person name="Xiao G."/>
            <person name="Zheng P."/>
            <person name="Cen K."/>
            <person name="Zhan S."/>
            <person name="Wang C."/>
        </authorList>
    </citation>
    <scope>NUCLEOTIDE SEQUENCE [LARGE SCALE GENOMIC DNA]</scope>
    <source>
        <strain evidence="2 3">ARSEF 7405</strain>
    </source>
</reference>
<feature type="region of interest" description="Disordered" evidence="1">
    <location>
        <begin position="215"/>
        <end position="378"/>
    </location>
</feature>
<dbReference type="Pfam" id="PF10309">
    <property type="entry name" value="NCBP3"/>
    <property type="match status" value="1"/>
</dbReference>
<sequence length="499" mass="55943">MNGNGTTATNNGADDTMDMDIDIDIDLGPDPTTEYLETEPTHPTTTTTTSTAFPSQQPHPDIQQTSIDLTTPLNEDATPEKVHIRGVDELTTDNIINFANEHFAEEPPTKIEWIDDTSANIVYSSAEVGLRALAALSQHVESGTEGGETEGQPQAQTQAQGQEQEESTTDIAQALRLRLAKTLSSHPDSVLQVRTAVVTDRKKARAHEASRFYLMHPEYDPRERPRDNTAPRRGRGRNYGSRRYNQDEDGDDQIVGAGYNRRRFDDREHRRRLDMASDQNLTENMYDDEGDEDVDMDSDRRPRGKGRRRGRSESPMNSRRDDDGVRDRSPRSTRRHRDRYGHDERARNRGKELFSSSSSTPRKELFPTDSSNAASHEVGTSYLKGNTAAVSKHRRSIAFDAADSTASFSRRLSSSDASVPAKKSIELFPQYSSPDKERLRIKGAVRSNGTDKELHIKGTATSVRELFPSKFNPNEGKELFSDTIQGRGGRRRRAGDMFD</sequence>
<dbReference type="GO" id="GO:0000340">
    <property type="term" value="F:RNA 7-methylguanosine cap binding"/>
    <property type="evidence" value="ECO:0007669"/>
    <property type="project" value="InterPro"/>
</dbReference>